<evidence type="ECO:0000256" key="5">
    <source>
        <dbReference type="SAM" id="Coils"/>
    </source>
</evidence>
<protein>
    <recommendedName>
        <fullName evidence="7">Phorbol-ester/DAG-type domain-containing protein</fullName>
    </recommendedName>
</protein>
<name>A0A922J917_CARIL</name>
<dbReference type="PROSITE" id="PS50081">
    <property type="entry name" value="ZF_DAG_PE_2"/>
    <property type="match status" value="1"/>
</dbReference>
<dbReference type="GO" id="GO:0008270">
    <property type="term" value="F:zinc ion binding"/>
    <property type="evidence" value="ECO:0007669"/>
    <property type="project" value="UniProtKB-KW"/>
</dbReference>
<gene>
    <name evidence="8" type="ORF">I3842_08G042400</name>
</gene>
<dbReference type="Pfam" id="PF03107">
    <property type="entry name" value="C1_2"/>
    <property type="match status" value="6"/>
</dbReference>
<keyword evidence="1" id="KW-0479">Metal-binding</keyword>
<dbReference type="OrthoDB" id="1751421at2759"/>
<feature type="coiled-coil region" evidence="5">
    <location>
        <begin position="762"/>
        <end position="796"/>
    </location>
</feature>
<proteinExistence type="predicted"/>
<dbReference type="SMART" id="SM00249">
    <property type="entry name" value="PHD"/>
    <property type="match status" value="2"/>
</dbReference>
<dbReference type="AlphaFoldDB" id="A0A922J917"/>
<reference evidence="8" key="1">
    <citation type="submission" date="2021-01" db="EMBL/GenBank/DDBJ databases">
        <authorList>
            <person name="Lovell J.T."/>
            <person name="Bentley N."/>
            <person name="Bhattarai G."/>
            <person name="Jenkins J.W."/>
            <person name="Sreedasyam A."/>
            <person name="Alarcon Y."/>
            <person name="Bock C."/>
            <person name="Boston L."/>
            <person name="Carlson J."/>
            <person name="Cervantes K."/>
            <person name="Clermont K."/>
            <person name="Krom N."/>
            <person name="Kubenka K."/>
            <person name="Mamidi S."/>
            <person name="Mattison C."/>
            <person name="Monteros M."/>
            <person name="Pisani C."/>
            <person name="Plott C."/>
            <person name="Rajasekar S."/>
            <person name="Rhein H.S."/>
            <person name="Rohla C."/>
            <person name="Song M."/>
            <person name="Hilaire R.S."/>
            <person name="Shu S."/>
            <person name="Wells L."/>
            <person name="Wang X."/>
            <person name="Webber J."/>
            <person name="Heerema R.J."/>
            <person name="Klein P."/>
            <person name="Conner P."/>
            <person name="Grauke L."/>
            <person name="Grimwood J."/>
            <person name="Schmutz J."/>
            <person name="Randall J.J."/>
        </authorList>
    </citation>
    <scope>NUCLEOTIDE SEQUENCE</scope>
    <source>
        <tissue evidence="8">Leaf</tissue>
    </source>
</reference>
<organism evidence="8 9">
    <name type="scientific">Carya illinoinensis</name>
    <name type="common">Pecan</name>
    <dbReference type="NCBI Taxonomy" id="32201"/>
    <lineage>
        <taxon>Eukaryota</taxon>
        <taxon>Viridiplantae</taxon>
        <taxon>Streptophyta</taxon>
        <taxon>Embryophyta</taxon>
        <taxon>Tracheophyta</taxon>
        <taxon>Spermatophyta</taxon>
        <taxon>Magnoliopsida</taxon>
        <taxon>eudicotyledons</taxon>
        <taxon>Gunneridae</taxon>
        <taxon>Pentapetalae</taxon>
        <taxon>rosids</taxon>
        <taxon>fabids</taxon>
        <taxon>Fagales</taxon>
        <taxon>Juglandaceae</taxon>
        <taxon>Carya</taxon>
    </lineage>
</organism>
<keyword evidence="3" id="KW-0863">Zinc-finger</keyword>
<evidence type="ECO:0000256" key="6">
    <source>
        <dbReference type="SAM" id="MobiDB-lite"/>
    </source>
</evidence>
<comment type="caution">
    <text evidence="8">The sequence shown here is derived from an EMBL/GenBank/DDBJ whole genome shotgun (WGS) entry which is preliminary data.</text>
</comment>
<dbReference type="EMBL" id="CM031832">
    <property type="protein sequence ID" value="KAG6698900.1"/>
    <property type="molecule type" value="Genomic_DNA"/>
</dbReference>
<accession>A0A922J917</accession>
<evidence type="ECO:0000256" key="1">
    <source>
        <dbReference type="ARBA" id="ARBA00022723"/>
    </source>
</evidence>
<dbReference type="InterPro" id="IPR002219">
    <property type="entry name" value="PKC_DAG/PE"/>
</dbReference>
<keyword evidence="5" id="KW-0175">Coiled coil</keyword>
<evidence type="ECO:0000256" key="3">
    <source>
        <dbReference type="ARBA" id="ARBA00022771"/>
    </source>
</evidence>
<dbReference type="PANTHER" id="PTHR46288">
    <property type="entry name" value="PHORBOL-ESTER/DAG-TYPE DOMAIN-CONTAINING PROTEIN"/>
    <property type="match status" value="1"/>
</dbReference>
<evidence type="ECO:0000256" key="4">
    <source>
        <dbReference type="ARBA" id="ARBA00022833"/>
    </source>
</evidence>
<dbReference type="InterPro" id="IPR046349">
    <property type="entry name" value="C1-like_sf"/>
</dbReference>
<evidence type="ECO:0000313" key="9">
    <source>
        <dbReference type="Proteomes" id="UP000811246"/>
    </source>
</evidence>
<feature type="region of interest" description="Disordered" evidence="6">
    <location>
        <begin position="596"/>
        <end position="616"/>
    </location>
</feature>
<evidence type="ECO:0000259" key="7">
    <source>
        <dbReference type="PROSITE" id="PS50081"/>
    </source>
</evidence>
<dbReference type="SUPFAM" id="SSF57889">
    <property type="entry name" value="Cysteine-rich domain"/>
    <property type="match status" value="5"/>
</dbReference>
<keyword evidence="4" id="KW-0862">Zinc</keyword>
<dbReference type="PANTHER" id="PTHR46288:SF85">
    <property type="entry name" value="DC1 DOMAIN-CONTAINING PROTEIN"/>
    <property type="match status" value="1"/>
</dbReference>
<dbReference type="InterPro" id="IPR001965">
    <property type="entry name" value="Znf_PHD"/>
</dbReference>
<keyword evidence="2" id="KW-0677">Repeat</keyword>
<evidence type="ECO:0000313" key="8">
    <source>
        <dbReference type="EMBL" id="KAG6698900.1"/>
    </source>
</evidence>
<dbReference type="Proteomes" id="UP000811246">
    <property type="component" value="Chromosome 8"/>
</dbReference>
<evidence type="ECO:0000256" key="2">
    <source>
        <dbReference type="ARBA" id="ARBA00022737"/>
    </source>
</evidence>
<feature type="domain" description="Phorbol-ester/DAG-type" evidence="7">
    <location>
        <begin position="249"/>
        <end position="298"/>
    </location>
</feature>
<sequence>MEKIEHFSHKHPLTFIESATTLGRKYRNKIKLCAGCDKICTFPLYACTECSFYLHKSCADLLRVFQNPFHPHPLTLLFDAEISLTCGACFKTCSGFYFSCEVCDFYLDIGCAFLIPTVGDQGCKQLQHFTHLHPLTIVERDYDNINRVRCLICWDFCSGLCYGCDPCGIFLHQPCAEFQCPQEIQNFRHPCPLTLRTRVNSFRCQACDTSMLGICYHCERCLFFIDVGCALLTCLESEDRMQIKHFSHKHPLFIRNFDCSDRVYCFACGTNCSGPTYICNQCRFSLHKRCAGFPPKIYNLLHTNHPLTLRLRPTGTDSTQVGYPCDVCYGDCNGLTYMCRPCNFDLHDECTGLVPTIKYEGHKHLLLLVEKIGLGAKCNACDKPCGSWVLRCHRCDFNLHLGCGPLPYAIKHNCHLDSLTLTESPVRDDSDDEFYCDACEEERDPRSPVYYCASCLFVADVLCVISEVGPWLKGEYGDVELRTPQGKLAGKVIAKTQEVKEFLQAEDAQAIKRFKTCSELGQNHEPDDYYHDLLLTWDDLLTPFNDMFEKATARAFEIHGDVGVQKAGGPKPAMTFLYIKNSLTDEESMELNKLLATEERGSSSTNQDPNSSDDKQDGPDILSFFLDEAYIDFEQKIALGPKKSTEFWDIEEEIVNVSDYLVPRSLVPILESLFSKYGDVSADTTLSSGVKMYLFTVLCGTLDSMYNTRVLDISEDLLRNWWKNLKALLSAGFKIQFAFEHLKRVAHAYFGLRLREGVDTTLFQLNRDITESSEQVEKLAKNLELMKLKRERIISEDSEIKSSLVDDCLQKAFKLKWRKAGKGLELNRRH</sequence>
<dbReference type="SMART" id="SM00109">
    <property type="entry name" value="C1"/>
    <property type="match status" value="4"/>
</dbReference>
<dbReference type="InterPro" id="IPR004146">
    <property type="entry name" value="DC1"/>
</dbReference>